<keyword evidence="6" id="KW-0653">Protein transport</keyword>
<dbReference type="GO" id="GO:0036064">
    <property type="term" value="C:ciliary basal body"/>
    <property type="evidence" value="ECO:0007669"/>
    <property type="project" value="TreeGrafter"/>
</dbReference>
<feature type="compositionally biased region" description="Basic and acidic residues" evidence="13">
    <location>
        <begin position="171"/>
        <end position="181"/>
    </location>
</feature>
<evidence type="ECO:0000256" key="13">
    <source>
        <dbReference type="SAM" id="MobiDB-lite"/>
    </source>
</evidence>
<reference evidence="16 17" key="2">
    <citation type="submission" date="2019-04" db="EMBL/GenBank/DDBJ databases">
        <title>The genome sequence of big-headed turtle.</title>
        <authorList>
            <person name="Gong S."/>
        </authorList>
    </citation>
    <scope>NUCLEOTIDE SEQUENCE [LARGE SCALE GENOMIC DNA]</scope>
    <source>
        <strain evidence="16">DO16091913</strain>
        <tissue evidence="16">Muscle</tissue>
    </source>
</reference>
<dbReference type="Pfam" id="PF11461">
    <property type="entry name" value="RILP"/>
    <property type="match status" value="1"/>
</dbReference>
<dbReference type="Gene3D" id="6.10.230.10">
    <property type="match status" value="1"/>
</dbReference>
<evidence type="ECO:0000256" key="10">
    <source>
        <dbReference type="ARBA" id="ARBA00023273"/>
    </source>
</evidence>
<evidence type="ECO:0000256" key="7">
    <source>
        <dbReference type="ARBA" id="ARBA00023054"/>
    </source>
</evidence>
<dbReference type="PROSITE" id="PS51777">
    <property type="entry name" value="RH2"/>
    <property type="match status" value="1"/>
</dbReference>
<feature type="domain" description="RH1" evidence="14">
    <location>
        <begin position="17"/>
        <end position="105"/>
    </location>
</feature>
<feature type="domain" description="RH2" evidence="15">
    <location>
        <begin position="130"/>
        <end position="201"/>
    </location>
</feature>
<dbReference type="GO" id="GO:0005829">
    <property type="term" value="C:cytosol"/>
    <property type="evidence" value="ECO:0007669"/>
    <property type="project" value="UniProtKB-SubCell"/>
</dbReference>
<dbReference type="InterPro" id="IPR051241">
    <property type="entry name" value="DZIP_RILPL"/>
</dbReference>
<keyword evidence="10" id="KW-0966">Cell projection</keyword>
<dbReference type="GO" id="GO:0051959">
    <property type="term" value="F:dynein light intermediate chain binding"/>
    <property type="evidence" value="ECO:0007669"/>
    <property type="project" value="TreeGrafter"/>
</dbReference>
<evidence type="ECO:0000313" key="17">
    <source>
        <dbReference type="Proteomes" id="UP000297703"/>
    </source>
</evidence>
<keyword evidence="7 12" id="KW-0175">Coiled coil</keyword>
<keyword evidence="9" id="KW-0206">Cytoskeleton</keyword>
<dbReference type="InterPro" id="IPR021563">
    <property type="entry name" value="RILP_dimer"/>
</dbReference>
<comment type="caution">
    <text evidence="16">The sequence shown here is derived from an EMBL/GenBank/DDBJ whole genome shotgun (WGS) entry which is preliminary data.</text>
</comment>
<dbReference type="InterPro" id="IPR034743">
    <property type="entry name" value="RH1"/>
</dbReference>
<keyword evidence="17" id="KW-1185">Reference proteome</keyword>
<keyword evidence="4" id="KW-0813">Transport</keyword>
<feature type="compositionally biased region" description="Polar residues" evidence="13">
    <location>
        <begin position="182"/>
        <end position="191"/>
    </location>
</feature>
<accession>A0A4D9EXQ9</accession>
<dbReference type="Gene3D" id="1.20.58.1770">
    <property type="match status" value="1"/>
</dbReference>
<organism evidence="16 17">
    <name type="scientific">Platysternon megacephalum</name>
    <name type="common">big-headed turtle</name>
    <dbReference type="NCBI Taxonomy" id="55544"/>
    <lineage>
        <taxon>Eukaryota</taxon>
        <taxon>Metazoa</taxon>
        <taxon>Chordata</taxon>
        <taxon>Craniata</taxon>
        <taxon>Vertebrata</taxon>
        <taxon>Euteleostomi</taxon>
        <taxon>Archelosauria</taxon>
        <taxon>Testudinata</taxon>
        <taxon>Testudines</taxon>
        <taxon>Cryptodira</taxon>
        <taxon>Durocryptodira</taxon>
        <taxon>Testudinoidea</taxon>
        <taxon>Platysternidae</taxon>
        <taxon>Platysternon</taxon>
    </lineage>
</organism>
<evidence type="ECO:0000256" key="6">
    <source>
        <dbReference type="ARBA" id="ARBA00022927"/>
    </source>
</evidence>
<evidence type="ECO:0000256" key="8">
    <source>
        <dbReference type="ARBA" id="ARBA00023069"/>
    </source>
</evidence>
<dbReference type="AlphaFoldDB" id="A0A4D9EXQ9"/>
<dbReference type="InterPro" id="IPR034744">
    <property type="entry name" value="RH2"/>
</dbReference>
<evidence type="ECO:0000313" key="16">
    <source>
        <dbReference type="EMBL" id="TFK14085.1"/>
    </source>
</evidence>
<dbReference type="Pfam" id="PF09744">
    <property type="entry name" value="RH1"/>
    <property type="match status" value="1"/>
</dbReference>
<dbReference type="GO" id="GO:0031267">
    <property type="term" value="F:small GTPase binding"/>
    <property type="evidence" value="ECO:0007669"/>
    <property type="project" value="TreeGrafter"/>
</dbReference>
<dbReference type="Proteomes" id="UP000297703">
    <property type="component" value="Unassembled WGS sequence"/>
</dbReference>
<evidence type="ECO:0000256" key="4">
    <source>
        <dbReference type="ARBA" id="ARBA00022448"/>
    </source>
</evidence>
<proteinExistence type="predicted"/>
<sequence>MQDHQHQEEGEEKEEPGPESAFEKSPFQLTAEDVYDISYLVGREILEISGEPQGEAPTRVAQLQFKIVRILEMLEALVNESNLTVEELKMERDNLKKEVEGLRKEGPPGSAEQLSLGPDKMIIDLTDPNRPRFTLQELRDVLQERNQLKAQLLIAQEELQCYKSGIISQREDQAGPMEKESTVCSPSGSSKSNEEKTIIKRLFSFKYGKRI</sequence>
<dbReference type="EMBL" id="QXTE01000013">
    <property type="protein sequence ID" value="TFK14085.1"/>
    <property type="molecule type" value="Genomic_DNA"/>
</dbReference>
<evidence type="ECO:0000256" key="11">
    <source>
        <dbReference type="ARBA" id="ARBA00040819"/>
    </source>
</evidence>
<dbReference type="OrthoDB" id="10069524at2759"/>
<feature type="region of interest" description="Disordered" evidence="13">
    <location>
        <begin position="1"/>
        <end position="29"/>
    </location>
</feature>
<evidence type="ECO:0000256" key="1">
    <source>
        <dbReference type="ARBA" id="ARBA00004138"/>
    </source>
</evidence>
<feature type="region of interest" description="Disordered" evidence="13">
    <location>
        <begin position="171"/>
        <end position="192"/>
    </location>
</feature>
<dbReference type="PROSITE" id="PS51776">
    <property type="entry name" value="RH1"/>
    <property type="match status" value="1"/>
</dbReference>
<evidence type="ECO:0000256" key="3">
    <source>
        <dbReference type="ARBA" id="ARBA00004514"/>
    </source>
</evidence>
<evidence type="ECO:0000259" key="15">
    <source>
        <dbReference type="PROSITE" id="PS51777"/>
    </source>
</evidence>
<evidence type="ECO:0000259" key="14">
    <source>
        <dbReference type="PROSITE" id="PS51776"/>
    </source>
</evidence>
<dbReference type="STRING" id="55544.A0A4D9EXQ9"/>
<feature type="coiled-coil region" evidence="12">
    <location>
        <begin position="71"/>
        <end position="105"/>
    </location>
</feature>
<keyword evidence="5" id="KW-0963">Cytoplasm</keyword>
<dbReference type="CDD" id="cd14445">
    <property type="entry name" value="RILP-like"/>
    <property type="match status" value="1"/>
</dbReference>
<dbReference type="PANTHER" id="PTHR21502">
    <property type="entry name" value="ZINC FINGER PROTEIN DZIP1"/>
    <property type="match status" value="1"/>
</dbReference>
<keyword evidence="8" id="KW-0969">Cilium</keyword>
<dbReference type="PANTHER" id="PTHR21502:SF2">
    <property type="entry name" value="RILP-LIKE PROTEIN 2"/>
    <property type="match status" value="1"/>
</dbReference>
<protein>
    <recommendedName>
        <fullName evidence="11">RILP-like protein 2</fullName>
    </recommendedName>
</protein>
<dbReference type="SUPFAM" id="SSF161256">
    <property type="entry name" value="RILP dimerisation region"/>
    <property type="match status" value="1"/>
</dbReference>
<evidence type="ECO:0000256" key="5">
    <source>
        <dbReference type="ARBA" id="ARBA00022490"/>
    </source>
</evidence>
<dbReference type="GO" id="GO:0015031">
    <property type="term" value="P:protein transport"/>
    <property type="evidence" value="ECO:0007669"/>
    <property type="project" value="UniProtKB-KW"/>
</dbReference>
<gene>
    <name evidence="16" type="ORF">DR999_PMT02524</name>
</gene>
<reference evidence="16 17" key="1">
    <citation type="submission" date="2019-04" db="EMBL/GenBank/DDBJ databases">
        <title>Draft genome of the big-headed turtle Platysternon megacephalum.</title>
        <authorList>
            <person name="Gong S."/>
        </authorList>
    </citation>
    <scope>NUCLEOTIDE SEQUENCE [LARGE SCALE GENOMIC DNA]</scope>
    <source>
        <strain evidence="16">DO16091913</strain>
        <tissue evidence="16">Muscle</tissue>
    </source>
</reference>
<evidence type="ECO:0000256" key="9">
    <source>
        <dbReference type="ARBA" id="ARBA00023212"/>
    </source>
</evidence>
<comment type="subcellular location">
    <subcellularLocation>
        <location evidence="1">Cell projection</location>
        <location evidence="1">Cilium</location>
    </subcellularLocation>
    <subcellularLocation>
        <location evidence="2">Cytoplasm</location>
        <location evidence="2">Cytoskeleton</location>
        <location evidence="2">Microtubule organizing center</location>
        <location evidence="2">Centrosome</location>
    </subcellularLocation>
    <subcellularLocation>
        <location evidence="3">Cytoplasm</location>
        <location evidence="3">Cytosol</location>
    </subcellularLocation>
</comment>
<dbReference type="GO" id="GO:0005813">
    <property type="term" value="C:centrosome"/>
    <property type="evidence" value="ECO:0007669"/>
    <property type="project" value="UniProtKB-SubCell"/>
</dbReference>
<dbReference type="FunFam" id="1.20.58.1770:FF:000003">
    <property type="entry name" value="RILP-like protein 2 isoform X1"/>
    <property type="match status" value="1"/>
</dbReference>
<dbReference type="GO" id="GO:0046983">
    <property type="term" value="F:protein dimerization activity"/>
    <property type="evidence" value="ECO:0007669"/>
    <property type="project" value="InterPro"/>
</dbReference>
<evidence type="ECO:0000256" key="12">
    <source>
        <dbReference type="SAM" id="Coils"/>
    </source>
</evidence>
<dbReference type="GO" id="GO:0060271">
    <property type="term" value="P:cilium assembly"/>
    <property type="evidence" value="ECO:0007669"/>
    <property type="project" value="TreeGrafter"/>
</dbReference>
<evidence type="ECO:0000256" key="2">
    <source>
        <dbReference type="ARBA" id="ARBA00004300"/>
    </source>
</evidence>
<name>A0A4D9EXQ9_9SAUR</name>